<sequence>MAKGKVTCAFLLVLILSHGILSSEGRELKAGKNRERNKCAFTDEENGEKMDLSSDHYGTLPCNVRELKAENQHAGAAPGHGHGGDVLVREAGEDYRNTTPGHSPGAGHGYVPGSSDP</sequence>
<evidence type="ECO:0000256" key="4">
    <source>
        <dbReference type="ARBA" id="ARBA00022525"/>
    </source>
</evidence>
<keyword evidence="7" id="KW-0379">Hydroxylation</keyword>
<name>A0ABC8UE36_9AQUA</name>
<comment type="similarity">
    <text evidence="2">Belongs to the C-terminally encoded plant signaling peptide (CEP) family.</text>
</comment>
<feature type="signal peptide" evidence="9">
    <location>
        <begin position="1"/>
        <end position="22"/>
    </location>
</feature>
<feature type="chain" id="PRO_5044853400" evidence="9">
    <location>
        <begin position="23"/>
        <end position="117"/>
    </location>
</feature>
<organism evidence="10 11">
    <name type="scientific">Ilex paraguariensis</name>
    <name type="common">yerba mate</name>
    <dbReference type="NCBI Taxonomy" id="185542"/>
    <lineage>
        <taxon>Eukaryota</taxon>
        <taxon>Viridiplantae</taxon>
        <taxon>Streptophyta</taxon>
        <taxon>Embryophyta</taxon>
        <taxon>Tracheophyta</taxon>
        <taxon>Spermatophyta</taxon>
        <taxon>Magnoliopsida</taxon>
        <taxon>eudicotyledons</taxon>
        <taxon>Gunneridae</taxon>
        <taxon>Pentapetalae</taxon>
        <taxon>asterids</taxon>
        <taxon>campanulids</taxon>
        <taxon>Aquifoliales</taxon>
        <taxon>Aquifoliaceae</taxon>
        <taxon>Ilex</taxon>
    </lineage>
</organism>
<keyword evidence="6 9" id="KW-0732">Signal</keyword>
<keyword evidence="5" id="KW-0372">Hormone</keyword>
<evidence type="ECO:0000256" key="5">
    <source>
        <dbReference type="ARBA" id="ARBA00022702"/>
    </source>
</evidence>
<dbReference type="Proteomes" id="UP001642360">
    <property type="component" value="Unassembled WGS sequence"/>
</dbReference>
<dbReference type="EMBL" id="CAUOFW020007279">
    <property type="protein sequence ID" value="CAK9178620.1"/>
    <property type="molecule type" value="Genomic_DNA"/>
</dbReference>
<accession>A0ABC8UE36</accession>
<proteinExistence type="inferred from homology"/>
<evidence type="ECO:0000313" key="11">
    <source>
        <dbReference type="Proteomes" id="UP001642360"/>
    </source>
</evidence>
<keyword evidence="4" id="KW-0964">Secreted</keyword>
<comment type="subcellular location">
    <subcellularLocation>
        <location evidence="1">Secreted</location>
        <location evidence="1">Extracellular space</location>
        <location evidence="1">Apoplast</location>
    </subcellularLocation>
</comment>
<protein>
    <submittedName>
        <fullName evidence="10">Uncharacterized protein</fullName>
    </submittedName>
</protein>
<evidence type="ECO:0000256" key="8">
    <source>
        <dbReference type="SAM" id="MobiDB-lite"/>
    </source>
</evidence>
<dbReference type="InterPro" id="IPR033250">
    <property type="entry name" value="CEP"/>
</dbReference>
<feature type="region of interest" description="Disordered" evidence="8">
    <location>
        <begin position="71"/>
        <end position="117"/>
    </location>
</feature>
<evidence type="ECO:0000256" key="2">
    <source>
        <dbReference type="ARBA" id="ARBA00008963"/>
    </source>
</evidence>
<dbReference type="GO" id="GO:0006995">
    <property type="term" value="P:cellular response to nitrogen starvation"/>
    <property type="evidence" value="ECO:0007669"/>
    <property type="project" value="UniProtKB-ARBA"/>
</dbReference>
<evidence type="ECO:0000256" key="6">
    <source>
        <dbReference type="ARBA" id="ARBA00022729"/>
    </source>
</evidence>
<evidence type="ECO:0000313" key="10">
    <source>
        <dbReference type="EMBL" id="CAK9178620.1"/>
    </source>
</evidence>
<keyword evidence="11" id="KW-1185">Reference proteome</keyword>
<evidence type="ECO:0000256" key="9">
    <source>
        <dbReference type="SAM" id="SignalP"/>
    </source>
</evidence>
<dbReference type="PANTHER" id="PTHR33348">
    <property type="entry name" value="PRECURSOR OF CEP5"/>
    <property type="match status" value="1"/>
</dbReference>
<dbReference type="GO" id="GO:1902025">
    <property type="term" value="P:nitrate import"/>
    <property type="evidence" value="ECO:0007669"/>
    <property type="project" value="UniProtKB-ARBA"/>
</dbReference>
<evidence type="ECO:0000256" key="7">
    <source>
        <dbReference type="ARBA" id="ARBA00023278"/>
    </source>
</evidence>
<reference evidence="10 11" key="1">
    <citation type="submission" date="2024-02" db="EMBL/GenBank/DDBJ databases">
        <authorList>
            <person name="Vignale AGUSTIN F."/>
            <person name="Sosa J E."/>
            <person name="Modenutti C."/>
        </authorList>
    </citation>
    <scope>NUCLEOTIDE SEQUENCE [LARGE SCALE GENOMIC DNA]</scope>
</reference>
<dbReference type="PANTHER" id="PTHR33348:SF3">
    <property type="entry name" value="PRECURSOR OF CEP1"/>
    <property type="match status" value="1"/>
</dbReference>
<dbReference type="GO" id="GO:0048046">
    <property type="term" value="C:apoplast"/>
    <property type="evidence" value="ECO:0007669"/>
    <property type="project" value="UniProtKB-SubCell"/>
</dbReference>
<dbReference type="AlphaFoldDB" id="A0ABC8UE36"/>
<comment type="caution">
    <text evidence="10">The sequence shown here is derived from an EMBL/GenBank/DDBJ whole genome shotgun (WGS) entry which is preliminary data.</text>
</comment>
<dbReference type="GO" id="GO:0005179">
    <property type="term" value="F:hormone activity"/>
    <property type="evidence" value="ECO:0007669"/>
    <property type="project" value="UniProtKB-KW"/>
</dbReference>
<keyword evidence="3" id="KW-0052">Apoplast</keyword>
<feature type="compositionally biased region" description="Basic and acidic residues" evidence="8">
    <location>
        <begin position="87"/>
        <end position="96"/>
    </location>
</feature>
<gene>
    <name evidence="10" type="ORF">ILEXP_LOCUS48522</name>
</gene>
<evidence type="ECO:0000256" key="1">
    <source>
        <dbReference type="ARBA" id="ARBA00004271"/>
    </source>
</evidence>
<evidence type="ECO:0000256" key="3">
    <source>
        <dbReference type="ARBA" id="ARBA00022523"/>
    </source>
</evidence>